<reference evidence="3" key="1">
    <citation type="journal article" date="2009" name="Genome Res.">
        <title>Comparative genomic analyses of the human fungal pathogens Coccidioides and their relatives.</title>
        <authorList>
            <person name="Sharpton T.J."/>
            <person name="Stajich J.E."/>
            <person name="Rounsley S.D."/>
            <person name="Gardner M.J."/>
            <person name="Wortman J.R."/>
            <person name="Jordar V.S."/>
            <person name="Maiti R."/>
            <person name="Kodira C.D."/>
            <person name="Neafsey D.E."/>
            <person name="Zeng Q."/>
            <person name="Hung C.-Y."/>
            <person name="McMahan C."/>
            <person name="Muszewska A."/>
            <person name="Grynberg M."/>
            <person name="Mandel M.A."/>
            <person name="Kellner E.M."/>
            <person name="Barker B.M."/>
            <person name="Galgiani J.N."/>
            <person name="Orbach M.J."/>
            <person name="Kirkland T.N."/>
            <person name="Cole G.T."/>
            <person name="Henn M.R."/>
            <person name="Birren B.W."/>
            <person name="Taylor J.W."/>
        </authorList>
    </citation>
    <scope>NUCLEOTIDE SEQUENCE [LARGE SCALE GENOMIC DNA]</scope>
    <source>
        <strain evidence="3">UAMH 1704</strain>
    </source>
</reference>
<evidence type="ECO:0000313" key="2">
    <source>
        <dbReference type="EMBL" id="EEP82724.1"/>
    </source>
</evidence>
<dbReference type="EMBL" id="CH476619">
    <property type="protein sequence ID" value="EEP82724.1"/>
    <property type="molecule type" value="Genomic_DNA"/>
</dbReference>
<proteinExistence type="predicted"/>
<feature type="compositionally biased region" description="Basic residues" evidence="1">
    <location>
        <begin position="22"/>
        <end position="33"/>
    </location>
</feature>
<organism evidence="2 3">
    <name type="scientific">Uncinocarpus reesii (strain UAMH 1704)</name>
    <dbReference type="NCBI Taxonomy" id="336963"/>
    <lineage>
        <taxon>Eukaryota</taxon>
        <taxon>Fungi</taxon>
        <taxon>Dikarya</taxon>
        <taxon>Ascomycota</taxon>
        <taxon>Pezizomycotina</taxon>
        <taxon>Eurotiomycetes</taxon>
        <taxon>Eurotiomycetidae</taxon>
        <taxon>Onygenales</taxon>
        <taxon>Onygenaceae</taxon>
        <taxon>Uncinocarpus</taxon>
    </lineage>
</organism>
<feature type="region of interest" description="Disordered" evidence="1">
    <location>
        <begin position="356"/>
        <end position="376"/>
    </location>
</feature>
<dbReference type="VEuPathDB" id="FungiDB:UREG_07589"/>
<dbReference type="GeneID" id="8437842"/>
<dbReference type="KEGG" id="ure:UREG_07589"/>
<evidence type="ECO:0008006" key="4">
    <source>
        <dbReference type="Google" id="ProtNLM"/>
    </source>
</evidence>
<keyword evidence="3" id="KW-1185">Reference proteome</keyword>
<dbReference type="eggNOG" id="ENOG502S2IV">
    <property type="taxonomic scope" value="Eukaryota"/>
</dbReference>
<accession>C4JZI8</accession>
<dbReference type="Proteomes" id="UP000002058">
    <property type="component" value="Unassembled WGS sequence"/>
</dbReference>
<feature type="compositionally biased region" description="Basic and acidic residues" evidence="1">
    <location>
        <begin position="89"/>
        <end position="123"/>
    </location>
</feature>
<dbReference type="OMA" id="GSWIVQS"/>
<sequence>MPTRTSTRQAAAKANEALQHSTRSKKASGSKRKGSTEEEAPKTKRGKKVGEDQDAHAELESPSEEKPNEPPKGQLKEGKKKNGHQVNAETKKPSEEAEEKKNVEEGSQQEPKEGAKNGGDLHQKGAVKTSQKRKEEVPSNILEKGIIYFFFRSRVSVDEPESMGDVARSFIVLRPLPLDAELGKGPIGDESNCRLLLLPKKKLPSSSRERYMGFVEKAGTTLETIKDSFLGSEYETKTKGHQEVPSATPLAEGVYAITSTTRSSHLSYILTIPEEPSEVQIDFGLDKKGSFIVSSKSPKFAGPSTARLPKDPEYPQEILDDFRDLRWVPLEPKFIDYPNAQFLMIGEAQGELAKGGMTETKQGETEEAGEELEQLEHENEIRASPIQDDHMVFDDLGMGAKEFSSMPTTWG</sequence>
<dbReference type="RefSeq" id="XP_002582816.1">
    <property type="nucleotide sequence ID" value="XM_002582770.1"/>
</dbReference>
<dbReference type="HOGENOM" id="CLU_024063_1_1_1"/>
<name>C4JZI8_UNCRE</name>
<gene>
    <name evidence="2" type="ORF">UREG_07589</name>
</gene>
<protein>
    <recommendedName>
        <fullName evidence="4">BTB domain transcription factor</fullName>
    </recommendedName>
</protein>
<dbReference type="OrthoDB" id="1028014at2759"/>
<evidence type="ECO:0000313" key="3">
    <source>
        <dbReference type="Proteomes" id="UP000002058"/>
    </source>
</evidence>
<feature type="region of interest" description="Disordered" evidence="1">
    <location>
        <begin position="1"/>
        <end position="136"/>
    </location>
</feature>
<dbReference type="AlphaFoldDB" id="C4JZI8"/>
<dbReference type="PANTHER" id="PTHR34776">
    <property type="entry name" value="F17F16.3 PROTEIN"/>
    <property type="match status" value="1"/>
</dbReference>
<dbReference type="STRING" id="336963.C4JZI8"/>
<evidence type="ECO:0000256" key="1">
    <source>
        <dbReference type="SAM" id="MobiDB-lite"/>
    </source>
</evidence>
<dbReference type="InParanoid" id="C4JZI8"/>
<dbReference type="PANTHER" id="PTHR34776:SF1">
    <property type="entry name" value="F17F16.3 PROTEIN"/>
    <property type="match status" value="1"/>
</dbReference>
<feature type="compositionally biased region" description="Basic and acidic residues" evidence="1">
    <location>
        <begin position="34"/>
        <end position="77"/>
    </location>
</feature>